<sequence length="231" mass="27717">MEFKLSMIVSNMIKFLFCIIILLIIYFIINIENIFDDYNKKTQKILNDYGNCKISKIYIVKKPLSNKLIRMINVATLYEYQRISEKNEDFKIHHAAIIVKIKSNKLIKFLLIEKNPTINISEEFHINSQVKSLSTKKHTLNEILNITKTRIGNEKFFNWHFYDNNCQDFVKELLITLQKPNAMDNFIDDKKMLNWVYSSKFNVYFIKFCVTLSNIIEKYFNCYNLFYFIFP</sequence>
<proteinExistence type="predicted"/>
<reference evidence="2" key="1">
    <citation type="journal article" date="2020" name="Nature">
        <title>Giant virus diversity and host interactions through global metagenomics.</title>
        <authorList>
            <person name="Schulz F."/>
            <person name="Roux S."/>
            <person name="Paez-Espino D."/>
            <person name="Jungbluth S."/>
            <person name="Walsh D.A."/>
            <person name="Denef V.J."/>
            <person name="McMahon K.D."/>
            <person name="Konstantinidis K.T."/>
            <person name="Eloe-Fadrosh E.A."/>
            <person name="Kyrpides N.C."/>
            <person name="Woyke T."/>
        </authorList>
    </citation>
    <scope>NUCLEOTIDE SEQUENCE</scope>
    <source>
        <strain evidence="2">GVMAG-M-3300023184-167</strain>
    </source>
</reference>
<dbReference type="EMBL" id="MN740009">
    <property type="protein sequence ID" value="QHT83450.1"/>
    <property type="molecule type" value="Genomic_DNA"/>
</dbReference>
<name>A0A6C0HST7_9ZZZZ</name>
<accession>A0A6C0HST7</accession>
<protein>
    <submittedName>
        <fullName evidence="2">Uncharacterized protein</fullName>
    </submittedName>
</protein>
<evidence type="ECO:0000313" key="2">
    <source>
        <dbReference type="EMBL" id="QHT83450.1"/>
    </source>
</evidence>
<keyword evidence="1" id="KW-1133">Transmembrane helix</keyword>
<feature type="transmembrane region" description="Helical" evidence="1">
    <location>
        <begin position="12"/>
        <end position="29"/>
    </location>
</feature>
<organism evidence="2">
    <name type="scientific">viral metagenome</name>
    <dbReference type="NCBI Taxonomy" id="1070528"/>
    <lineage>
        <taxon>unclassified sequences</taxon>
        <taxon>metagenomes</taxon>
        <taxon>organismal metagenomes</taxon>
    </lineage>
</organism>
<evidence type="ECO:0000256" key="1">
    <source>
        <dbReference type="SAM" id="Phobius"/>
    </source>
</evidence>
<keyword evidence="1" id="KW-0812">Transmembrane</keyword>
<dbReference type="AlphaFoldDB" id="A0A6C0HST7"/>
<keyword evidence="1" id="KW-0472">Membrane</keyword>